<feature type="domain" description="NodB homology" evidence="2">
    <location>
        <begin position="97"/>
        <end position="298"/>
    </location>
</feature>
<feature type="chain" id="PRO_5033215605" evidence="1">
    <location>
        <begin position="24"/>
        <end position="298"/>
    </location>
</feature>
<dbReference type="SUPFAM" id="SSF88713">
    <property type="entry name" value="Glycoside hydrolase/deacetylase"/>
    <property type="match status" value="1"/>
</dbReference>
<dbReference type="GO" id="GO:0005975">
    <property type="term" value="P:carbohydrate metabolic process"/>
    <property type="evidence" value="ECO:0007669"/>
    <property type="project" value="InterPro"/>
</dbReference>
<feature type="signal peptide" evidence="1">
    <location>
        <begin position="1"/>
        <end position="23"/>
    </location>
</feature>
<dbReference type="PROSITE" id="PS51677">
    <property type="entry name" value="NODB"/>
    <property type="match status" value="1"/>
</dbReference>
<evidence type="ECO:0000313" key="4">
    <source>
        <dbReference type="EMBL" id="THG92248.1"/>
    </source>
</evidence>
<dbReference type="PANTHER" id="PTHR10587:SF134">
    <property type="entry name" value="SECRETED PROTEIN"/>
    <property type="match status" value="1"/>
</dbReference>
<dbReference type="RefSeq" id="WP_003321898.1">
    <property type="nucleotide sequence ID" value="NZ_ALPT02000028.1"/>
</dbReference>
<dbReference type="eggNOG" id="COG0726">
    <property type="taxonomic scope" value="Bacteria"/>
</dbReference>
<sequence>MKTKMMICLFSVLFLLIACQSESEIVEMEDMDLVQEEPKEDRAGNEIKETSDSTVTDLLASIQQKKEMDLTEYEGRKATEWGENVTGVKTRLHTEEQVIALTFDACGGPYGSEYDEELISFLREEEIPATLFINKRWIRSNEAIFQELVADPLFEIENHGSDHLPLSINGNEAWGIAGTSSIEEIVEEVLENQIAIAEFTGIEPTFFRSGTAFYDEIAVEIVEKLGLQVVNFDVLGDAGATFSAEQVHQALLGAQPGSIALLHMNQPSSGTAEGVKRAVTDLLEEGYSFVTLSQYDLN</sequence>
<dbReference type="CDD" id="cd10955">
    <property type="entry name" value="CE4_BH0857_like"/>
    <property type="match status" value="1"/>
</dbReference>
<dbReference type="AlphaFoldDB" id="A0A094YVC3"/>
<dbReference type="Gene3D" id="3.20.20.370">
    <property type="entry name" value="Glycoside hydrolase/deacetylase"/>
    <property type="match status" value="1"/>
</dbReference>
<evidence type="ECO:0000313" key="5">
    <source>
        <dbReference type="Proteomes" id="UP000002754"/>
    </source>
</evidence>
<keyword evidence="5" id="KW-1185">Reference proteome</keyword>
<reference evidence="4 6" key="2">
    <citation type="submission" date="2014-01" db="EMBL/GenBank/DDBJ databases">
        <title>Draft genome sequencing of Bacillus alcalophilus CGMCC 1.3604.</title>
        <authorList>
            <person name="Yang J."/>
            <person name="Diao L."/>
            <person name="Yang S."/>
        </authorList>
    </citation>
    <scope>NUCLEOTIDE SEQUENCE [LARGE SCALE GENOMIC DNA]</scope>
    <source>
        <strain evidence="4 6">CGMCC 1.3604</strain>
    </source>
</reference>
<dbReference type="Proteomes" id="UP000002754">
    <property type="component" value="Unassembled WGS sequence"/>
</dbReference>
<proteinExistence type="predicted"/>
<dbReference type="EMBL" id="ALPT02000028">
    <property type="protein sequence ID" value="KGA97467.1"/>
    <property type="molecule type" value="Genomic_DNA"/>
</dbReference>
<accession>A0A094YVC3</accession>
<protein>
    <submittedName>
        <fullName evidence="3">Polysaccharide deacetylase</fullName>
    </submittedName>
</protein>
<comment type="caution">
    <text evidence="3">The sequence shown here is derived from an EMBL/GenBank/DDBJ whole genome shotgun (WGS) entry which is preliminary data.</text>
</comment>
<gene>
    <name evidence="4" type="ORF">AJ85_13815</name>
    <name evidence="3" type="ORF">BALCAV_0209865</name>
</gene>
<organism evidence="3 5">
    <name type="scientific">Alkalihalobacillus alcalophilus ATCC 27647 = CGMCC 1.3604</name>
    <dbReference type="NCBI Taxonomy" id="1218173"/>
    <lineage>
        <taxon>Bacteria</taxon>
        <taxon>Bacillati</taxon>
        <taxon>Bacillota</taxon>
        <taxon>Bacilli</taxon>
        <taxon>Bacillales</taxon>
        <taxon>Bacillaceae</taxon>
        <taxon>Alkalihalobacillus</taxon>
    </lineage>
</organism>
<keyword evidence="1" id="KW-0732">Signal</keyword>
<dbReference type="Proteomes" id="UP000297014">
    <property type="component" value="Unassembled WGS sequence"/>
</dbReference>
<dbReference type="STRING" id="1218173.BALCAV_0209865"/>
<evidence type="ECO:0000256" key="1">
    <source>
        <dbReference type="SAM" id="SignalP"/>
    </source>
</evidence>
<evidence type="ECO:0000313" key="6">
    <source>
        <dbReference type="Proteomes" id="UP000297014"/>
    </source>
</evidence>
<dbReference type="PROSITE" id="PS51257">
    <property type="entry name" value="PROKAR_LIPOPROTEIN"/>
    <property type="match status" value="1"/>
</dbReference>
<dbReference type="PANTHER" id="PTHR10587">
    <property type="entry name" value="GLYCOSYL TRANSFERASE-RELATED"/>
    <property type="match status" value="1"/>
</dbReference>
<evidence type="ECO:0000259" key="2">
    <source>
        <dbReference type="PROSITE" id="PS51677"/>
    </source>
</evidence>
<dbReference type="InterPro" id="IPR011330">
    <property type="entry name" value="Glyco_hydro/deAcase_b/a-brl"/>
</dbReference>
<evidence type="ECO:0000313" key="3">
    <source>
        <dbReference type="EMBL" id="KGA97467.1"/>
    </source>
</evidence>
<dbReference type="InterPro" id="IPR002509">
    <property type="entry name" value="NODB_dom"/>
</dbReference>
<dbReference type="InterPro" id="IPR050248">
    <property type="entry name" value="Polysacc_deacetylase_ArnD"/>
</dbReference>
<dbReference type="EMBL" id="JALP01000009">
    <property type="protein sequence ID" value="THG92248.1"/>
    <property type="molecule type" value="Genomic_DNA"/>
</dbReference>
<dbReference type="GO" id="GO:0016810">
    <property type="term" value="F:hydrolase activity, acting on carbon-nitrogen (but not peptide) bonds"/>
    <property type="evidence" value="ECO:0007669"/>
    <property type="project" value="InterPro"/>
</dbReference>
<name>A0A094YVC3_ALKAL</name>
<dbReference type="Pfam" id="PF01522">
    <property type="entry name" value="Polysacc_deac_1"/>
    <property type="match status" value="1"/>
</dbReference>
<reference evidence="3 5" key="1">
    <citation type="journal article" date="2014" name="Genome Announc.">
        <title>Draft Genome Sequence of Bacillus alcalophilus AV1934, a Classic Alkaliphile Isolated from Human Feces in 1934.</title>
        <authorList>
            <person name="Attie O."/>
            <person name="Jayaprakash A."/>
            <person name="Shah H."/>
            <person name="Paulsen I.T."/>
            <person name="Morino M."/>
            <person name="Takahashi Y."/>
            <person name="Narumi I."/>
            <person name="Sachidanandam R."/>
            <person name="Satoh K."/>
            <person name="Ito M."/>
            <person name="Krulwich T.A."/>
        </authorList>
    </citation>
    <scope>NUCLEOTIDE SEQUENCE [LARGE SCALE GENOMIC DNA]</scope>
    <source>
        <strain evidence="3 5">AV1934</strain>
    </source>
</reference>